<dbReference type="PANTHER" id="PTHR33604">
    <property type="entry name" value="OSJNBA0004B13.7 PROTEIN"/>
    <property type="match status" value="1"/>
</dbReference>
<evidence type="ECO:0000313" key="1">
    <source>
        <dbReference type="EMBL" id="KIY70289.1"/>
    </source>
</evidence>
<dbReference type="Proteomes" id="UP000054007">
    <property type="component" value="Unassembled WGS sequence"/>
</dbReference>
<organism evidence="1 2">
    <name type="scientific">Cylindrobasidium torrendii FP15055 ss-10</name>
    <dbReference type="NCBI Taxonomy" id="1314674"/>
    <lineage>
        <taxon>Eukaryota</taxon>
        <taxon>Fungi</taxon>
        <taxon>Dikarya</taxon>
        <taxon>Basidiomycota</taxon>
        <taxon>Agaricomycotina</taxon>
        <taxon>Agaricomycetes</taxon>
        <taxon>Agaricomycetidae</taxon>
        <taxon>Agaricales</taxon>
        <taxon>Marasmiineae</taxon>
        <taxon>Physalacriaceae</taxon>
        <taxon>Cylindrobasidium</taxon>
    </lineage>
</organism>
<protein>
    <recommendedName>
        <fullName evidence="3">Glycosyltransferase family 2 protein</fullName>
    </recommendedName>
</protein>
<keyword evidence="2" id="KW-1185">Reference proteome</keyword>
<evidence type="ECO:0000313" key="2">
    <source>
        <dbReference type="Proteomes" id="UP000054007"/>
    </source>
</evidence>
<dbReference type="PANTHER" id="PTHR33604:SF3">
    <property type="entry name" value="OSJNBA0004B13.7 PROTEIN"/>
    <property type="match status" value="1"/>
</dbReference>
<dbReference type="OrthoDB" id="2020070at2759"/>
<dbReference type="STRING" id="1314674.A0A0D7BJL1"/>
<dbReference type="EMBL" id="KN880470">
    <property type="protein sequence ID" value="KIY70289.1"/>
    <property type="molecule type" value="Genomic_DNA"/>
</dbReference>
<dbReference type="SUPFAM" id="SSF53448">
    <property type="entry name" value="Nucleotide-diphospho-sugar transferases"/>
    <property type="match status" value="1"/>
</dbReference>
<dbReference type="Gene3D" id="3.90.550.10">
    <property type="entry name" value="Spore Coat Polysaccharide Biosynthesis Protein SpsA, Chain A"/>
    <property type="match status" value="1"/>
</dbReference>
<reference evidence="1 2" key="1">
    <citation type="journal article" date="2015" name="Fungal Genet. Biol.">
        <title>Evolution of novel wood decay mechanisms in Agaricales revealed by the genome sequences of Fistulina hepatica and Cylindrobasidium torrendii.</title>
        <authorList>
            <person name="Floudas D."/>
            <person name="Held B.W."/>
            <person name="Riley R."/>
            <person name="Nagy L.G."/>
            <person name="Koehler G."/>
            <person name="Ransdell A.S."/>
            <person name="Younus H."/>
            <person name="Chow J."/>
            <person name="Chiniquy J."/>
            <person name="Lipzen A."/>
            <person name="Tritt A."/>
            <person name="Sun H."/>
            <person name="Haridas S."/>
            <person name="LaButti K."/>
            <person name="Ohm R.A."/>
            <person name="Kues U."/>
            <person name="Blanchette R.A."/>
            <person name="Grigoriev I.V."/>
            <person name="Minto R.E."/>
            <person name="Hibbett D.S."/>
        </authorList>
    </citation>
    <scope>NUCLEOTIDE SEQUENCE [LARGE SCALE GENOMIC DNA]</scope>
    <source>
        <strain evidence="1 2">FP15055 ss-10</strain>
    </source>
</reference>
<name>A0A0D7BJL1_9AGAR</name>
<evidence type="ECO:0008006" key="3">
    <source>
        <dbReference type="Google" id="ProtNLM"/>
    </source>
</evidence>
<dbReference type="InterPro" id="IPR029044">
    <property type="entry name" value="Nucleotide-diphossugar_trans"/>
</dbReference>
<gene>
    <name evidence="1" type="ORF">CYLTODRAFT_392250</name>
</gene>
<proteinExistence type="predicted"/>
<sequence length="643" mass="72579">MAAARALVRDFVSLLEDYAHPDFSLRVWPTHLTQSAATVRIGSQAISDYVLLLDETGLTTISEDSRTMLLNPPPLQLPLGPRGMHNTACITATSTTQPATYLLPPFVLPRRLLLADSPIFDADSWFGLGNHVASQTEHSYGGIVLALDGEYDSAWCSQICHHDLTSSNTTSGDALFSSSHSFLMSNDPLFVILLPRLADLQAFVSVPCTLQDRGFTIFAALYAPTAVHPDRQLTYGSCVLEYIILSDPSSYLPYIRRAHGKDPDVVVALDELRFSTPGIPWIALPRRDLAYAGWMGRLSLRDYHNWHQPRVDISIITKDRPHSLSRLLDSLARARFFGDTLNVRVNMEQSADEETMKIVRDFRWPHGQIFLHHRVIHGGLLPAVVESWYPADDDTYGLLLEDDVELSPLFYAWIKMTLLHYRYSPTDDAISSMYGISLYQQKTVELHLSGRQPFSADELFSKNGFEYSSPYLSQIPCSWGAVYFPEHWRAFHAYLTLRFSQASMPIGNHVVPSIRSNRWTKSWKKYFIEMVYLRGLVMLYPNFAGYKSFSTNHLEVGAHVKQPDQERKAAFDLPLMGLEDVGLLSRAELPEWDDLPVLNLTGFMSSLEDLGRIGAGRREELARCGDEQAFGDDEQHVLRVCTE</sequence>
<accession>A0A0D7BJL1</accession>
<dbReference type="AlphaFoldDB" id="A0A0D7BJL1"/>